<name>A0A840UCE3_9FIRM</name>
<dbReference type="InterPro" id="IPR010918">
    <property type="entry name" value="PurM-like_C_dom"/>
</dbReference>
<dbReference type="InterPro" id="IPR036921">
    <property type="entry name" value="PurM-like_N_sf"/>
</dbReference>
<dbReference type="GO" id="GO:0051604">
    <property type="term" value="P:protein maturation"/>
    <property type="evidence" value="ECO:0007669"/>
    <property type="project" value="TreeGrafter"/>
</dbReference>
<feature type="domain" description="PurM-like N-terminal" evidence="2">
    <location>
        <begin position="55"/>
        <end position="161"/>
    </location>
</feature>
<dbReference type="SUPFAM" id="SSF55326">
    <property type="entry name" value="PurM N-terminal domain-like"/>
    <property type="match status" value="1"/>
</dbReference>
<dbReference type="Gene3D" id="3.30.1330.10">
    <property type="entry name" value="PurM-like, N-terminal domain"/>
    <property type="match status" value="1"/>
</dbReference>
<dbReference type="EMBL" id="JACHFH010000004">
    <property type="protein sequence ID" value="MBB5335401.1"/>
    <property type="molecule type" value="Genomic_DNA"/>
</dbReference>
<dbReference type="CDD" id="cd02197">
    <property type="entry name" value="HypE"/>
    <property type="match status" value="1"/>
</dbReference>
<dbReference type="PANTHER" id="PTHR30303">
    <property type="entry name" value="HYDROGENASE ISOENZYMES FORMATION PROTEIN HYPE"/>
    <property type="match status" value="1"/>
</dbReference>
<dbReference type="InterPro" id="IPR016188">
    <property type="entry name" value="PurM-like_N"/>
</dbReference>
<evidence type="ECO:0000259" key="2">
    <source>
        <dbReference type="Pfam" id="PF00586"/>
    </source>
</evidence>
<dbReference type="InterPro" id="IPR011854">
    <property type="entry name" value="HypE"/>
</dbReference>
<keyword evidence="5" id="KW-1185">Reference proteome</keyword>
<protein>
    <submittedName>
        <fullName evidence="4">Hydrogenase expression/formation protein HypE</fullName>
    </submittedName>
</protein>
<comment type="similarity">
    <text evidence="1">Belongs to the HypE family.</text>
</comment>
<dbReference type="PANTHER" id="PTHR30303:SF0">
    <property type="entry name" value="CARBAMOYL DEHYDRATASE HYPE"/>
    <property type="match status" value="1"/>
</dbReference>
<accession>A0A840UCE3</accession>
<dbReference type="Gene3D" id="3.90.650.10">
    <property type="entry name" value="PurM-like C-terminal domain"/>
    <property type="match status" value="1"/>
</dbReference>
<dbReference type="Pfam" id="PF00586">
    <property type="entry name" value="AIRS"/>
    <property type="match status" value="1"/>
</dbReference>
<dbReference type="PIRSF" id="PIRSF005644">
    <property type="entry name" value="Hdrgns_mtr_HypE"/>
    <property type="match status" value="1"/>
</dbReference>
<dbReference type="NCBIfam" id="TIGR02124">
    <property type="entry name" value="hypE"/>
    <property type="match status" value="1"/>
</dbReference>
<dbReference type="AlphaFoldDB" id="A0A840UCE3"/>
<feature type="domain" description="PurM-like C-terminal" evidence="3">
    <location>
        <begin position="173"/>
        <end position="324"/>
    </location>
</feature>
<organism evidence="4 5">
    <name type="scientific">Pectinatus brassicae</name>
    <dbReference type="NCBI Taxonomy" id="862415"/>
    <lineage>
        <taxon>Bacteria</taxon>
        <taxon>Bacillati</taxon>
        <taxon>Bacillota</taxon>
        <taxon>Negativicutes</taxon>
        <taxon>Selenomonadales</taxon>
        <taxon>Selenomonadaceae</taxon>
        <taxon>Pectinatus</taxon>
    </lineage>
</organism>
<reference evidence="4 5" key="1">
    <citation type="submission" date="2020-08" db="EMBL/GenBank/DDBJ databases">
        <title>Genomic Encyclopedia of Type Strains, Phase IV (KMG-IV): sequencing the most valuable type-strain genomes for metagenomic binning, comparative biology and taxonomic classification.</title>
        <authorList>
            <person name="Goeker M."/>
        </authorList>
    </citation>
    <scope>NUCLEOTIDE SEQUENCE [LARGE SCALE GENOMIC DNA]</scope>
    <source>
        <strain evidence="4 5">DSM 24661</strain>
    </source>
</reference>
<gene>
    <name evidence="4" type="ORF">HNR32_000522</name>
</gene>
<evidence type="ECO:0000313" key="5">
    <source>
        <dbReference type="Proteomes" id="UP000559117"/>
    </source>
</evidence>
<comment type="caution">
    <text evidence="4">The sequence shown here is derived from an EMBL/GenBank/DDBJ whole genome shotgun (WGS) entry which is preliminary data.</text>
</comment>
<dbReference type="Proteomes" id="UP000559117">
    <property type="component" value="Unassembled WGS sequence"/>
</dbReference>
<dbReference type="SUPFAM" id="SSF56042">
    <property type="entry name" value="PurM C-terminal domain-like"/>
    <property type="match status" value="1"/>
</dbReference>
<proteinExistence type="inferred from homology"/>
<sequence>MPGINMDKAGIIMDDKFITLAHGAGGLKSRELVEEVMLPAFDNEYLRQMHDGAKLQMTNNIAFTTDSYVVQPLFFNGGNIGKLAVCGTVNDLAMTGAVPKYISVGMIIEEGFAIADLQKIVMTMKEAAAEAGVHIVTGDTKVVDKNKGDGIFINTAGVGEIIQGCDIAPQNVKAGMDVIASGYLGDHAATIMACRHNLQMPGTLKSDCAPLNKLVEKLLQEVPQIAVMRDATRGGAAAVLNEIAGQAGIGIIIDEDKIPVRKEVNGFCDILGFEPLYLANEGKFITFVDKKYTEKVLAVMHQSEYGKDACVIGETNDKAVNEVVLRTTIGGMRIIDMPAGEQIPRIC</sequence>
<evidence type="ECO:0000256" key="1">
    <source>
        <dbReference type="ARBA" id="ARBA00006243"/>
    </source>
</evidence>
<evidence type="ECO:0000313" key="4">
    <source>
        <dbReference type="EMBL" id="MBB5335401.1"/>
    </source>
</evidence>
<dbReference type="Pfam" id="PF02769">
    <property type="entry name" value="AIRS_C"/>
    <property type="match status" value="1"/>
</dbReference>
<evidence type="ECO:0000259" key="3">
    <source>
        <dbReference type="Pfam" id="PF02769"/>
    </source>
</evidence>
<dbReference type="InterPro" id="IPR036676">
    <property type="entry name" value="PurM-like_C_sf"/>
</dbReference>